<protein>
    <submittedName>
        <fullName evidence="4">Apextrin-like protein 1</fullName>
    </submittedName>
</protein>
<keyword evidence="5" id="KW-1185">Reference proteome</keyword>
<evidence type="ECO:0000256" key="1">
    <source>
        <dbReference type="SAM" id="MobiDB-lite"/>
    </source>
</evidence>
<evidence type="ECO:0000313" key="4">
    <source>
        <dbReference type="EMBL" id="GFS23912.1"/>
    </source>
</evidence>
<accession>A0AAV4JM73</accession>
<feature type="domain" description="Apextrin C-terminal" evidence="3">
    <location>
        <begin position="273"/>
        <end position="480"/>
    </location>
</feature>
<sequence length="483" mass="53385">MFMHQLNLLASLLVLVLQKGLTLPVQDVSDPSMPLQLIVTLALVNRYTAKTMRLRCEHNPSVPSKLDEIFIIRIFKQSTSGWDLVAGQQKLLTSPKVTGSVTASANVGGDISEVFLQVLWDTLGPDCFGVFKCNVMGFDSNGDTVTERSSIIQVQEFKNVIHYLIGLTKDTQEKMTEMEDFTDTEIARLNSGLDSLESRITQQDRSTDSQISQMEKEIKDNKVSLAAAGAEISGIKDDLQDNEILVGGIESNQVSTEHRVAQLESLRANSIYWPVGFYALLKPKTGCPVDLAFHGGKRSYLKPHTQSQSSSDPADSHSSAFPRNTKSIVGSNKFVTLEFCEVFRQFNTKSWPKGSFCVNKLISKSCPSEFTDGYVDFDTEDSNDASEGKHDVANSNRDPYVYFCCQTSASASTPIQLPTHSPFFLYRKGGVCQAVQGMSVSEEYVQINTEDSSNDDSFSGSYPDVTRPGSSVIKLNMCYYTKL</sequence>
<dbReference type="AlphaFoldDB" id="A0AAV4JM73"/>
<feature type="chain" id="PRO_5043506577" evidence="2">
    <location>
        <begin position="23"/>
        <end position="483"/>
    </location>
</feature>
<organism evidence="4 5">
    <name type="scientific">Elysia marginata</name>
    <dbReference type="NCBI Taxonomy" id="1093978"/>
    <lineage>
        <taxon>Eukaryota</taxon>
        <taxon>Metazoa</taxon>
        <taxon>Spiralia</taxon>
        <taxon>Lophotrochozoa</taxon>
        <taxon>Mollusca</taxon>
        <taxon>Gastropoda</taxon>
        <taxon>Heterobranchia</taxon>
        <taxon>Euthyneura</taxon>
        <taxon>Panpulmonata</taxon>
        <taxon>Sacoglossa</taxon>
        <taxon>Placobranchoidea</taxon>
        <taxon>Plakobranchidae</taxon>
        <taxon>Elysia</taxon>
    </lineage>
</organism>
<feature type="signal peptide" evidence="2">
    <location>
        <begin position="1"/>
        <end position="22"/>
    </location>
</feature>
<evidence type="ECO:0000313" key="5">
    <source>
        <dbReference type="Proteomes" id="UP000762676"/>
    </source>
</evidence>
<feature type="region of interest" description="Disordered" evidence="1">
    <location>
        <begin position="301"/>
        <end position="323"/>
    </location>
</feature>
<dbReference type="EMBL" id="BMAT01010309">
    <property type="protein sequence ID" value="GFS23912.1"/>
    <property type="molecule type" value="Genomic_DNA"/>
</dbReference>
<comment type="caution">
    <text evidence="4">The sequence shown here is derived from an EMBL/GenBank/DDBJ whole genome shotgun (WGS) entry which is preliminary data.</text>
</comment>
<keyword evidence="2" id="KW-0732">Signal</keyword>
<dbReference type="InterPro" id="IPR031569">
    <property type="entry name" value="ApeC"/>
</dbReference>
<proteinExistence type="predicted"/>
<gene>
    <name evidence="4" type="ORF">ElyMa_005144700</name>
</gene>
<feature type="compositionally biased region" description="Low complexity" evidence="1">
    <location>
        <begin position="306"/>
        <end position="320"/>
    </location>
</feature>
<reference evidence="4 5" key="1">
    <citation type="journal article" date="2021" name="Elife">
        <title>Chloroplast acquisition without the gene transfer in kleptoplastic sea slugs, Plakobranchus ocellatus.</title>
        <authorList>
            <person name="Maeda T."/>
            <person name="Takahashi S."/>
            <person name="Yoshida T."/>
            <person name="Shimamura S."/>
            <person name="Takaki Y."/>
            <person name="Nagai Y."/>
            <person name="Toyoda A."/>
            <person name="Suzuki Y."/>
            <person name="Arimoto A."/>
            <person name="Ishii H."/>
            <person name="Satoh N."/>
            <person name="Nishiyama T."/>
            <person name="Hasebe M."/>
            <person name="Maruyama T."/>
            <person name="Minagawa J."/>
            <person name="Obokata J."/>
            <person name="Shigenobu S."/>
        </authorList>
    </citation>
    <scope>NUCLEOTIDE SEQUENCE [LARGE SCALE GENOMIC DNA]</scope>
</reference>
<name>A0AAV4JM73_9GAST</name>
<evidence type="ECO:0000256" key="2">
    <source>
        <dbReference type="SAM" id="SignalP"/>
    </source>
</evidence>
<evidence type="ECO:0000259" key="3">
    <source>
        <dbReference type="Pfam" id="PF16977"/>
    </source>
</evidence>
<dbReference type="Pfam" id="PF16977">
    <property type="entry name" value="ApeC"/>
    <property type="match status" value="1"/>
</dbReference>
<dbReference type="PANTHER" id="PTHR19324:SF33">
    <property type="entry name" value="MUCIN-5AC"/>
    <property type="match status" value="1"/>
</dbReference>
<dbReference type="PANTHER" id="PTHR19324">
    <property type="entry name" value="PERFORIN-LIKE PROTEIN 1"/>
    <property type="match status" value="1"/>
</dbReference>
<dbReference type="Proteomes" id="UP000762676">
    <property type="component" value="Unassembled WGS sequence"/>
</dbReference>